<proteinExistence type="predicted"/>
<feature type="compositionally biased region" description="Basic residues" evidence="1">
    <location>
        <begin position="119"/>
        <end position="133"/>
    </location>
</feature>
<feature type="compositionally biased region" description="Acidic residues" evidence="1">
    <location>
        <begin position="102"/>
        <end position="115"/>
    </location>
</feature>
<feature type="chain" id="PRO_5043837238" evidence="2">
    <location>
        <begin position="22"/>
        <end position="142"/>
    </location>
</feature>
<evidence type="ECO:0000313" key="3">
    <source>
        <dbReference type="EMBL" id="KAF6199353.1"/>
    </source>
</evidence>
<name>A0A6A4J6K5_APOLU</name>
<keyword evidence="4" id="KW-1185">Reference proteome</keyword>
<comment type="caution">
    <text evidence="3">The sequence shown here is derived from an EMBL/GenBank/DDBJ whole genome shotgun (WGS) entry which is preliminary data.</text>
</comment>
<organism evidence="3 4">
    <name type="scientific">Apolygus lucorum</name>
    <name type="common">Small green plant bug</name>
    <name type="synonym">Lygocoris lucorum</name>
    <dbReference type="NCBI Taxonomy" id="248454"/>
    <lineage>
        <taxon>Eukaryota</taxon>
        <taxon>Metazoa</taxon>
        <taxon>Ecdysozoa</taxon>
        <taxon>Arthropoda</taxon>
        <taxon>Hexapoda</taxon>
        <taxon>Insecta</taxon>
        <taxon>Pterygota</taxon>
        <taxon>Neoptera</taxon>
        <taxon>Paraneoptera</taxon>
        <taxon>Hemiptera</taxon>
        <taxon>Heteroptera</taxon>
        <taxon>Panheteroptera</taxon>
        <taxon>Cimicomorpha</taxon>
        <taxon>Miridae</taxon>
        <taxon>Mirini</taxon>
        <taxon>Apolygus</taxon>
    </lineage>
</organism>
<evidence type="ECO:0000313" key="4">
    <source>
        <dbReference type="Proteomes" id="UP000466442"/>
    </source>
</evidence>
<dbReference type="AlphaFoldDB" id="A0A6A4J6K5"/>
<reference evidence="3" key="1">
    <citation type="journal article" date="2021" name="Mol. Ecol. Resour.">
        <title>Apolygus lucorum genome provides insights into omnivorousness and mesophyll feeding.</title>
        <authorList>
            <person name="Liu Y."/>
            <person name="Liu H."/>
            <person name="Wang H."/>
            <person name="Huang T."/>
            <person name="Liu B."/>
            <person name="Yang B."/>
            <person name="Yin L."/>
            <person name="Li B."/>
            <person name="Zhang Y."/>
            <person name="Zhang S."/>
            <person name="Jiang F."/>
            <person name="Zhang X."/>
            <person name="Ren Y."/>
            <person name="Wang B."/>
            <person name="Wang S."/>
            <person name="Lu Y."/>
            <person name="Wu K."/>
            <person name="Fan W."/>
            <person name="Wang G."/>
        </authorList>
    </citation>
    <scope>NUCLEOTIDE SEQUENCE</scope>
    <source>
        <strain evidence="3">12Hb</strain>
    </source>
</reference>
<sequence>MSVLSLARAALLLGLVYVCYSKPLSKKQIDYFKSHAEEWGAPAIEKVLNGTMEKVKKVKIMKMNYESEDDQLCSLVLRKFPKGKIAHGWNCASKPVSLKKDDEDEDDTDESDDDSDEKKKKHKKKKDKKKKKKKDEDDDDFD</sequence>
<feature type="signal peptide" evidence="2">
    <location>
        <begin position="1"/>
        <end position="21"/>
    </location>
</feature>
<protein>
    <submittedName>
        <fullName evidence="3">Uncharacterized protein</fullName>
    </submittedName>
</protein>
<keyword evidence="2" id="KW-0732">Signal</keyword>
<feature type="region of interest" description="Disordered" evidence="1">
    <location>
        <begin position="95"/>
        <end position="142"/>
    </location>
</feature>
<dbReference type="EMBL" id="WIXP02000015">
    <property type="protein sequence ID" value="KAF6199353.1"/>
    <property type="molecule type" value="Genomic_DNA"/>
</dbReference>
<accession>A0A6A4J6K5</accession>
<evidence type="ECO:0000256" key="1">
    <source>
        <dbReference type="SAM" id="MobiDB-lite"/>
    </source>
</evidence>
<dbReference type="Proteomes" id="UP000466442">
    <property type="component" value="Unassembled WGS sequence"/>
</dbReference>
<evidence type="ECO:0000256" key="2">
    <source>
        <dbReference type="SAM" id="SignalP"/>
    </source>
</evidence>
<gene>
    <name evidence="3" type="ORF">GE061_007379</name>
</gene>